<proteinExistence type="predicted"/>
<sequence length="361" mass="38321">MLQALLPKKKSKSKHTDEGKHVGSKTLRARLNPVGQTTPKDVSIHPPHEKKEASESPNTVPAVAGQEVPVPPPVPPSVRHEIQPSWSQLVLDTTAEFLMVVDEQQTLMWSQPGKDEVANSFAQGIIRDASIEESGILDLLLGQEQAKTALDTVATNKNWQGSLTVYCHSQSPGTGSDMDNPPQALAPTPSEPMTGQASEQSAPGVGPWGGRPPSDTGKASKSSQQWQPQLSQPPSAPVSGRQQPQLLSAHDPSEQLQQEPCGVHGDQNSVGDLLAPLPFPSGLNTFAKQGSSNTPPEPGLDRQLGEIAQRGFQTGPPDLGTRTSASGSKPIHRESESTSEPPDPWGPPLYHAACRQSGKGC</sequence>
<dbReference type="Proteomes" id="UP000815325">
    <property type="component" value="Unassembled WGS sequence"/>
</dbReference>
<feature type="region of interest" description="Disordered" evidence="1">
    <location>
        <begin position="1"/>
        <end position="78"/>
    </location>
</feature>
<protein>
    <submittedName>
        <fullName evidence="2">Uncharacterized protein</fullName>
    </submittedName>
</protein>
<name>A0ABQ7H740_DUNSA</name>
<accession>A0ABQ7H740</accession>
<dbReference type="EMBL" id="MU069457">
    <property type="protein sequence ID" value="KAF5842666.1"/>
    <property type="molecule type" value="Genomic_DNA"/>
</dbReference>
<evidence type="ECO:0000313" key="2">
    <source>
        <dbReference type="EMBL" id="KAF5842666.1"/>
    </source>
</evidence>
<feature type="compositionally biased region" description="Basic and acidic residues" evidence="1">
    <location>
        <begin position="42"/>
        <end position="54"/>
    </location>
</feature>
<feature type="compositionally biased region" description="Polar residues" evidence="1">
    <location>
        <begin position="282"/>
        <end position="294"/>
    </location>
</feature>
<evidence type="ECO:0000256" key="1">
    <source>
        <dbReference type="SAM" id="MobiDB-lite"/>
    </source>
</evidence>
<reference evidence="2" key="1">
    <citation type="submission" date="2017-08" db="EMBL/GenBank/DDBJ databases">
        <authorList>
            <person name="Polle J.E."/>
            <person name="Barry K."/>
            <person name="Cushman J."/>
            <person name="Schmutz J."/>
            <person name="Tran D."/>
            <person name="Hathwaick L.T."/>
            <person name="Yim W.C."/>
            <person name="Jenkins J."/>
            <person name="Mckie-Krisberg Z.M."/>
            <person name="Prochnik S."/>
            <person name="Lindquist E."/>
            <person name="Dockter R.B."/>
            <person name="Adam C."/>
            <person name="Molina H."/>
            <person name="Bunkerborg J."/>
            <person name="Jin E."/>
            <person name="Buchheim M."/>
            <person name="Magnuson J."/>
        </authorList>
    </citation>
    <scope>NUCLEOTIDE SEQUENCE</scope>
    <source>
        <strain evidence="2">CCAP 19/18</strain>
    </source>
</reference>
<feature type="region of interest" description="Disordered" evidence="1">
    <location>
        <begin position="168"/>
        <end position="361"/>
    </location>
</feature>
<feature type="compositionally biased region" description="Polar residues" evidence="1">
    <location>
        <begin position="191"/>
        <end position="201"/>
    </location>
</feature>
<feature type="compositionally biased region" description="Low complexity" evidence="1">
    <location>
        <begin position="220"/>
        <end position="239"/>
    </location>
</feature>
<organism evidence="2 3">
    <name type="scientific">Dunaliella salina</name>
    <name type="common">Green alga</name>
    <name type="synonym">Protococcus salinus</name>
    <dbReference type="NCBI Taxonomy" id="3046"/>
    <lineage>
        <taxon>Eukaryota</taxon>
        <taxon>Viridiplantae</taxon>
        <taxon>Chlorophyta</taxon>
        <taxon>core chlorophytes</taxon>
        <taxon>Chlorophyceae</taxon>
        <taxon>CS clade</taxon>
        <taxon>Chlamydomonadales</taxon>
        <taxon>Dunaliellaceae</taxon>
        <taxon>Dunaliella</taxon>
    </lineage>
</organism>
<gene>
    <name evidence="2" type="ORF">DUNSADRAFT_5742</name>
</gene>
<keyword evidence="3" id="KW-1185">Reference proteome</keyword>
<comment type="caution">
    <text evidence="2">The sequence shown here is derived from an EMBL/GenBank/DDBJ whole genome shotgun (WGS) entry which is preliminary data.</text>
</comment>
<evidence type="ECO:0000313" key="3">
    <source>
        <dbReference type="Proteomes" id="UP000815325"/>
    </source>
</evidence>